<proteinExistence type="inferred from homology"/>
<dbReference type="STRING" id="395493.BegalDRAFT_0748"/>
<dbReference type="NCBIfam" id="TIGR00466">
    <property type="entry name" value="kdsB"/>
    <property type="match status" value="1"/>
</dbReference>
<dbReference type="Gene3D" id="3.90.550.10">
    <property type="entry name" value="Spore Coat Polysaccharide Biosynthesis Protein SpsA, Chain A"/>
    <property type="match status" value="1"/>
</dbReference>
<comment type="pathway">
    <text evidence="5">Nucleotide-sugar biosynthesis; CMP-3-deoxy-D-manno-octulosonate biosynthesis; CMP-3-deoxy-D-manno-octulosonate from 3-deoxy-D-manno-octulosonate and CTP: step 1/1.</text>
</comment>
<accession>I3CDG7</accession>
<dbReference type="GO" id="GO:0005829">
    <property type="term" value="C:cytosol"/>
    <property type="evidence" value="ECO:0007669"/>
    <property type="project" value="TreeGrafter"/>
</dbReference>
<dbReference type="RefSeq" id="WP_002683779.1">
    <property type="nucleotide sequence ID" value="NZ_JH600070.1"/>
</dbReference>
<evidence type="ECO:0000256" key="5">
    <source>
        <dbReference type="HAMAP-Rule" id="MF_00057"/>
    </source>
</evidence>
<name>I3CDG7_9GAMM</name>
<keyword evidence="2 5" id="KW-0808">Transferase</keyword>
<dbReference type="Proteomes" id="UP000005744">
    <property type="component" value="Unassembled WGS sequence"/>
</dbReference>
<dbReference type="NCBIfam" id="NF003952">
    <property type="entry name" value="PRK05450.1-5"/>
    <property type="match status" value="1"/>
</dbReference>
<comment type="catalytic activity">
    <reaction evidence="5">
        <text>3-deoxy-alpha-D-manno-oct-2-ulosonate + CTP = CMP-3-deoxy-beta-D-manno-octulosonate + diphosphate</text>
        <dbReference type="Rhea" id="RHEA:23448"/>
        <dbReference type="ChEBI" id="CHEBI:33019"/>
        <dbReference type="ChEBI" id="CHEBI:37563"/>
        <dbReference type="ChEBI" id="CHEBI:85986"/>
        <dbReference type="ChEBI" id="CHEBI:85987"/>
        <dbReference type="EC" id="2.7.7.38"/>
    </reaction>
</comment>
<dbReference type="EMBL" id="JH600070">
    <property type="protein sequence ID" value="EIJ41660.1"/>
    <property type="molecule type" value="Genomic_DNA"/>
</dbReference>
<protein>
    <recommendedName>
        <fullName evidence="5">3-deoxy-manno-octulosonate cytidylyltransferase</fullName>
        <ecNumber evidence="5">2.7.7.38</ecNumber>
    </recommendedName>
    <alternativeName>
        <fullName evidence="5">CMP-2-keto-3-deoxyoctulosonic acid synthase</fullName>
        <shortName evidence="5">CKS</shortName>
        <shortName evidence="5">CMP-KDO synthase</shortName>
    </alternativeName>
</protein>
<evidence type="ECO:0000313" key="7">
    <source>
        <dbReference type="Proteomes" id="UP000005744"/>
    </source>
</evidence>
<gene>
    <name evidence="5" type="primary">kdsB</name>
    <name evidence="6" type="ORF">BegalDRAFT_0748</name>
</gene>
<dbReference type="CDD" id="cd02517">
    <property type="entry name" value="CMP-KDO-Synthetase"/>
    <property type="match status" value="1"/>
</dbReference>
<dbReference type="InterPro" id="IPR003329">
    <property type="entry name" value="Cytidylyl_trans"/>
</dbReference>
<organism evidence="6 7">
    <name type="scientific">Beggiatoa alba B18LD</name>
    <dbReference type="NCBI Taxonomy" id="395493"/>
    <lineage>
        <taxon>Bacteria</taxon>
        <taxon>Pseudomonadati</taxon>
        <taxon>Pseudomonadota</taxon>
        <taxon>Gammaproteobacteria</taxon>
        <taxon>Thiotrichales</taxon>
        <taxon>Thiotrichaceae</taxon>
        <taxon>Beggiatoa</taxon>
    </lineage>
</organism>
<keyword evidence="3 5" id="KW-0548">Nucleotidyltransferase</keyword>
<keyword evidence="4 5" id="KW-0448">Lipopolysaccharide biosynthesis</keyword>
<dbReference type="SUPFAM" id="SSF53448">
    <property type="entry name" value="Nucleotide-diphospho-sugar transferases"/>
    <property type="match status" value="1"/>
</dbReference>
<keyword evidence="5" id="KW-0963">Cytoplasm</keyword>
<dbReference type="AlphaFoldDB" id="I3CDG7"/>
<reference evidence="6 7" key="1">
    <citation type="submission" date="2011-11" db="EMBL/GenBank/DDBJ databases">
        <title>Improved High-Quality Draft sequence of Beggiatoa alba B18lD.</title>
        <authorList>
            <consortium name="US DOE Joint Genome Institute"/>
            <person name="Lucas S."/>
            <person name="Han J."/>
            <person name="Lapidus A."/>
            <person name="Cheng J.-F."/>
            <person name="Goodwin L."/>
            <person name="Pitluck S."/>
            <person name="Peters L."/>
            <person name="Mikhailova N."/>
            <person name="Held B."/>
            <person name="Detter J.C."/>
            <person name="Han C."/>
            <person name="Tapia R."/>
            <person name="Land M."/>
            <person name="Hauser L."/>
            <person name="Kyrpides N."/>
            <person name="Ivanova N."/>
            <person name="Pagani I."/>
            <person name="Samuel K."/>
            <person name="Teske A."/>
            <person name="Mueller J."/>
            <person name="Woyke T."/>
        </authorList>
    </citation>
    <scope>NUCLEOTIDE SEQUENCE [LARGE SCALE GENOMIC DNA]</scope>
    <source>
        <strain evidence="6 7">B18LD</strain>
    </source>
</reference>
<sequence>MSFSVIIPARYASSRLPAKALADIAGQPMIWHVYQNAKKSGAKRVVIATDDARIAEVCRAFGAEVYMTATTHQSGTDRVAEAARLMGLAVDEILVNVQGDEPLLPAHLIRQVAETLENQPQADMATACEAIQDWQSVFNPNHVKVVMDAQHFALYFSRAPIPFWRDGFTGTTIPNTPLSETEAYFRHIGIYAYRMGYLQQYTTFPVCALEQAEALEQLRVLFQGGKIVVTQTQGFIGIGVDTVDDLAKVRALMTATALV</sequence>
<evidence type="ECO:0000256" key="2">
    <source>
        <dbReference type="ARBA" id="ARBA00022679"/>
    </source>
</evidence>
<dbReference type="GO" id="GO:0008690">
    <property type="term" value="F:3-deoxy-manno-octulosonate cytidylyltransferase activity"/>
    <property type="evidence" value="ECO:0007669"/>
    <property type="project" value="UniProtKB-UniRule"/>
</dbReference>
<dbReference type="UniPathway" id="UPA00358">
    <property type="reaction ID" value="UER00476"/>
</dbReference>
<keyword evidence="7" id="KW-1185">Reference proteome</keyword>
<dbReference type="NCBIfam" id="NF009905">
    <property type="entry name" value="PRK13368.1"/>
    <property type="match status" value="1"/>
</dbReference>
<evidence type="ECO:0000313" key="6">
    <source>
        <dbReference type="EMBL" id="EIJ41660.1"/>
    </source>
</evidence>
<dbReference type="EC" id="2.7.7.38" evidence="5"/>
<evidence type="ECO:0000256" key="1">
    <source>
        <dbReference type="ARBA" id="ARBA00004370"/>
    </source>
</evidence>
<comment type="similarity">
    <text evidence="5">Belongs to the KdsB family.</text>
</comment>
<dbReference type="FunFam" id="3.90.550.10:FF:000011">
    <property type="entry name" value="3-deoxy-manno-octulosonate cytidylyltransferase"/>
    <property type="match status" value="1"/>
</dbReference>
<dbReference type="GO" id="GO:0033468">
    <property type="term" value="P:CMP-keto-3-deoxy-D-manno-octulosonic acid biosynthetic process"/>
    <property type="evidence" value="ECO:0007669"/>
    <property type="project" value="UniProtKB-UniRule"/>
</dbReference>
<dbReference type="InterPro" id="IPR004528">
    <property type="entry name" value="KdsB"/>
</dbReference>
<dbReference type="eggNOG" id="COG1212">
    <property type="taxonomic scope" value="Bacteria"/>
</dbReference>
<dbReference type="HAMAP" id="MF_00057">
    <property type="entry name" value="KdsB"/>
    <property type="match status" value="1"/>
</dbReference>
<evidence type="ECO:0000256" key="3">
    <source>
        <dbReference type="ARBA" id="ARBA00022695"/>
    </source>
</evidence>
<dbReference type="InterPro" id="IPR029044">
    <property type="entry name" value="Nucleotide-diphossugar_trans"/>
</dbReference>
<dbReference type="OrthoDB" id="9815559at2"/>
<dbReference type="HOGENOM" id="CLU_065038_1_0_6"/>
<dbReference type="PANTHER" id="PTHR42866">
    <property type="entry name" value="3-DEOXY-MANNO-OCTULOSONATE CYTIDYLYLTRANSFERASE"/>
    <property type="match status" value="1"/>
</dbReference>
<dbReference type="GO" id="GO:0009103">
    <property type="term" value="P:lipopolysaccharide biosynthetic process"/>
    <property type="evidence" value="ECO:0007669"/>
    <property type="project" value="UniProtKB-UniRule"/>
</dbReference>
<dbReference type="PANTHER" id="PTHR42866:SF2">
    <property type="entry name" value="3-DEOXY-MANNO-OCTULOSONATE CYTIDYLYLTRANSFERASE, MITOCHONDRIAL"/>
    <property type="match status" value="1"/>
</dbReference>
<evidence type="ECO:0000256" key="4">
    <source>
        <dbReference type="ARBA" id="ARBA00022985"/>
    </source>
</evidence>
<dbReference type="Pfam" id="PF02348">
    <property type="entry name" value="CTP_transf_3"/>
    <property type="match status" value="1"/>
</dbReference>
<dbReference type="NCBIfam" id="NF003950">
    <property type="entry name" value="PRK05450.1-3"/>
    <property type="match status" value="1"/>
</dbReference>
<comment type="subcellular location">
    <subcellularLocation>
        <location evidence="5">Cytoplasm</location>
    </subcellularLocation>
    <subcellularLocation>
        <location evidence="1">Membrane</location>
    </subcellularLocation>
</comment>
<comment type="function">
    <text evidence="5">Activates KDO (a required 8-carbon sugar) for incorporation into bacterial lipopolysaccharide in Gram-negative bacteria.</text>
</comment>
<dbReference type="GO" id="GO:0016020">
    <property type="term" value="C:membrane"/>
    <property type="evidence" value="ECO:0007669"/>
    <property type="project" value="UniProtKB-SubCell"/>
</dbReference>